<dbReference type="InterPro" id="IPR050565">
    <property type="entry name" value="LYPA1-2/EST-like"/>
</dbReference>
<comment type="similarity">
    <text evidence="1">Belongs to the AB hydrolase superfamily. AB hydrolase 2 family.</text>
</comment>
<dbReference type="Gene3D" id="3.40.50.1820">
    <property type="entry name" value="alpha/beta hydrolase"/>
    <property type="match status" value="1"/>
</dbReference>
<feature type="domain" description="Phospholipase/carboxylesterase/thioesterase" evidence="4">
    <location>
        <begin position="38"/>
        <end position="195"/>
    </location>
</feature>
<evidence type="ECO:0000259" key="4">
    <source>
        <dbReference type="Pfam" id="PF02230"/>
    </source>
</evidence>
<reference evidence="5 6" key="1">
    <citation type="journal article" date="2013" name="PLoS Genet.">
        <title>The genome and development-dependent transcriptomes of Pyronema confluens: a window into fungal evolution.</title>
        <authorList>
            <person name="Traeger S."/>
            <person name="Altegoer F."/>
            <person name="Freitag M."/>
            <person name="Gabaldon T."/>
            <person name="Kempken F."/>
            <person name="Kumar A."/>
            <person name="Marcet-Houben M."/>
            <person name="Poggeler S."/>
            <person name="Stajich J.E."/>
            <person name="Nowrousian M."/>
        </authorList>
    </citation>
    <scope>NUCLEOTIDE SEQUENCE [LARGE SCALE GENOMIC DNA]</scope>
    <source>
        <strain evidence="6">CBS 100304</strain>
        <tissue evidence="5">Vegetative mycelium</tissue>
    </source>
</reference>
<evidence type="ECO:0000256" key="1">
    <source>
        <dbReference type="ARBA" id="ARBA00006499"/>
    </source>
</evidence>
<proteinExistence type="inferred from homology"/>
<dbReference type="GO" id="GO:0008474">
    <property type="term" value="F:palmitoyl-(protein) hydrolase activity"/>
    <property type="evidence" value="ECO:0007669"/>
    <property type="project" value="TreeGrafter"/>
</dbReference>
<feature type="region of interest" description="Disordered" evidence="2">
    <location>
        <begin position="215"/>
        <end position="241"/>
    </location>
</feature>
<dbReference type="Pfam" id="PF02230">
    <property type="entry name" value="Abhydrolase_2"/>
    <property type="match status" value="1"/>
</dbReference>
<sequence length="355" mass="39939">MRGCKTALAQFLLLPLFPTPPSATHTQNRMPNNNYPDPFIVNPNGEHTHTLILLHGRGDTGSAFGAGVYITRTSSGFSLASLYPGMKFIFPTTKQRYTTGGAAAGYWWREWFDTTSLIYPEEESERQVEGLREAVAYVNELIEAEVANGIPRERIIIGGLSQGCATSIHVLLAQNERMGGFVGMSGWMPFASRVREICGLSPGFGISAILDSEEPVEVKNDESDDEVVPEEGDFPEPPPEKRKEAMMFIREVLLGRSPPGDDEDELEVLKTPVFLGHGDEGLLYPSDSSRERRLHESDEVVDYKLGRNIYTTLRHGLGMDVTWKRYRNFDHWYKEPDEIDDIVDFWGEKCDLFPE</sequence>
<dbReference type="GO" id="GO:0005737">
    <property type="term" value="C:cytoplasm"/>
    <property type="evidence" value="ECO:0007669"/>
    <property type="project" value="TreeGrafter"/>
</dbReference>
<feature type="chain" id="PRO_5004651659" evidence="3">
    <location>
        <begin position="24"/>
        <end position="355"/>
    </location>
</feature>
<dbReference type="OMA" id="IPINQWF"/>
<gene>
    <name evidence="5" type="ORF">PCON_14069</name>
</gene>
<dbReference type="OrthoDB" id="2418081at2759"/>
<dbReference type="SUPFAM" id="SSF53474">
    <property type="entry name" value="alpha/beta-Hydrolases"/>
    <property type="match status" value="1"/>
</dbReference>
<dbReference type="EMBL" id="HF935997">
    <property type="protein sequence ID" value="CCX33040.1"/>
    <property type="molecule type" value="Genomic_DNA"/>
</dbReference>
<dbReference type="GO" id="GO:0052689">
    <property type="term" value="F:carboxylic ester hydrolase activity"/>
    <property type="evidence" value="ECO:0007669"/>
    <property type="project" value="TreeGrafter"/>
</dbReference>
<keyword evidence="3" id="KW-0732">Signal</keyword>
<dbReference type="InterPro" id="IPR029058">
    <property type="entry name" value="AB_hydrolase_fold"/>
</dbReference>
<dbReference type="Proteomes" id="UP000018144">
    <property type="component" value="Unassembled WGS sequence"/>
</dbReference>
<dbReference type="InterPro" id="IPR003140">
    <property type="entry name" value="PLipase/COase/thioEstase"/>
</dbReference>
<dbReference type="eggNOG" id="KOG2112">
    <property type="taxonomic scope" value="Eukaryota"/>
</dbReference>
<evidence type="ECO:0000256" key="2">
    <source>
        <dbReference type="SAM" id="MobiDB-lite"/>
    </source>
</evidence>
<dbReference type="AlphaFoldDB" id="U4LTR1"/>
<dbReference type="PANTHER" id="PTHR10655:SF63">
    <property type="entry name" value="PHOSPHOLIPASE_CARBOXYLESTERASE_THIOESTERASE DOMAIN-CONTAINING PROTEIN"/>
    <property type="match status" value="1"/>
</dbReference>
<dbReference type="PANTHER" id="PTHR10655">
    <property type="entry name" value="LYSOPHOSPHOLIPASE-RELATED"/>
    <property type="match status" value="1"/>
</dbReference>
<feature type="signal peptide" evidence="3">
    <location>
        <begin position="1"/>
        <end position="23"/>
    </location>
</feature>
<evidence type="ECO:0000313" key="6">
    <source>
        <dbReference type="Proteomes" id="UP000018144"/>
    </source>
</evidence>
<accession>U4LTR1</accession>
<dbReference type="STRING" id="1076935.U4LTR1"/>
<organism evidence="5 6">
    <name type="scientific">Pyronema omphalodes (strain CBS 100304)</name>
    <name type="common">Pyronema confluens</name>
    <dbReference type="NCBI Taxonomy" id="1076935"/>
    <lineage>
        <taxon>Eukaryota</taxon>
        <taxon>Fungi</taxon>
        <taxon>Dikarya</taxon>
        <taxon>Ascomycota</taxon>
        <taxon>Pezizomycotina</taxon>
        <taxon>Pezizomycetes</taxon>
        <taxon>Pezizales</taxon>
        <taxon>Pyronemataceae</taxon>
        <taxon>Pyronema</taxon>
    </lineage>
</organism>
<evidence type="ECO:0000256" key="3">
    <source>
        <dbReference type="SAM" id="SignalP"/>
    </source>
</evidence>
<name>U4LTR1_PYROM</name>
<keyword evidence="6" id="KW-1185">Reference proteome</keyword>
<feature type="compositionally biased region" description="Acidic residues" evidence="2">
    <location>
        <begin position="222"/>
        <end position="234"/>
    </location>
</feature>
<protein>
    <submittedName>
        <fullName evidence="5">Similar to Acyl-protein thioesterase 1 acc. no. O42881</fullName>
    </submittedName>
</protein>
<evidence type="ECO:0000313" key="5">
    <source>
        <dbReference type="EMBL" id="CCX33040.1"/>
    </source>
</evidence>